<keyword evidence="4" id="KW-0804">Transcription</keyword>
<dbReference type="HOGENOM" id="CLU_011017_0_2_1"/>
<name>A0A074YYC5_AURSE</name>
<dbReference type="PANTHER" id="PTHR47338:SF10">
    <property type="entry name" value="TRANSCRIPTION FACTOR DOMAIN-CONTAINING PROTEIN-RELATED"/>
    <property type="match status" value="1"/>
</dbReference>
<feature type="region of interest" description="Disordered" evidence="6">
    <location>
        <begin position="623"/>
        <end position="672"/>
    </location>
</feature>
<evidence type="ECO:0000313" key="9">
    <source>
        <dbReference type="Proteomes" id="UP000030641"/>
    </source>
</evidence>
<dbReference type="GO" id="GO:0003677">
    <property type="term" value="F:DNA binding"/>
    <property type="evidence" value="ECO:0007669"/>
    <property type="project" value="InterPro"/>
</dbReference>
<evidence type="ECO:0000256" key="6">
    <source>
        <dbReference type="SAM" id="MobiDB-lite"/>
    </source>
</evidence>
<dbReference type="GO" id="GO:0008270">
    <property type="term" value="F:zinc ion binding"/>
    <property type="evidence" value="ECO:0007669"/>
    <property type="project" value="InterPro"/>
</dbReference>
<feature type="compositionally biased region" description="Polar residues" evidence="6">
    <location>
        <begin position="694"/>
        <end position="709"/>
    </location>
</feature>
<dbReference type="Pfam" id="PF00172">
    <property type="entry name" value="Zn_clus"/>
    <property type="match status" value="1"/>
</dbReference>
<dbReference type="RefSeq" id="XP_013340385.1">
    <property type="nucleotide sequence ID" value="XM_013484931.1"/>
</dbReference>
<dbReference type="AlphaFoldDB" id="A0A074YYC5"/>
<dbReference type="PANTHER" id="PTHR47338">
    <property type="entry name" value="ZN(II)2CYS6 TRANSCRIPTION FACTOR (EUROFUNG)-RELATED"/>
    <property type="match status" value="1"/>
</dbReference>
<feature type="region of interest" description="Disordered" evidence="6">
    <location>
        <begin position="765"/>
        <end position="795"/>
    </location>
</feature>
<reference evidence="8 9" key="1">
    <citation type="journal article" date="2014" name="BMC Genomics">
        <title>Genome sequencing of four Aureobasidium pullulans varieties: biotechnological potential, stress tolerance, and description of new species.</title>
        <authorList>
            <person name="Gostin Ar C."/>
            <person name="Ohm R.A."/>
            <person name="Kogej T."/>
            <person name="Sonjak S."/>
            <person name="Turk M."/>
            <person name="Zajc J."/>
            <person name="Zalar P."/>
            <person name="Grube M."/>
            <person name="Sun H."/>
            <person name="Han J."/>
            <person name="Sharma A."/>
            <person name="Chiniquy J."/>
            <person name="Ngan C.Y."/>
            <person name="Lipzen A."/>
            <person name="Barry K."/>
            <person name="Grigoriev I.V."/>
            <person name="Gunde-Cimerman N."/>
        </authorList>
    </citation>
    <scope>NUCLEOTIDE SEQUENCE [LARGE SCALE GENOMIC DNA]</scope>
    <source>
        <strain evidence="8 9">EXF-2481</strain>
    </source>
</reference>
<dbReference type="SMART" id="SM00066">
    <property type="entry name" value="GAL4"/>
    <property type="match status" value="1"/>
</dbReference>
<gene>
    <name evidence="8" type="ORF">AUEXF2481DRAFT_43559</name>
</gene>
<feature type="compositionally biased region" description="Low complexity" evidence="6">
    <location>
        <begin position="765"/>
        <end position="788"/>
    </location>
</feature>
<comment type="subcellular location">
    <subcellularLocation>
        <location evidence="1">Nucleus</location>
    </subcellularLocation>
</comment>
<dbReference type="InterPro" id="IPR007219">
    <property type="entry name" value="XnlR_reg_dom"/>
</dbReference>
<dbReference type="CDD" id="cd12148">
    <property type="entry name" value="fungal_TF_MHR"/>
    <property type="match status" value="1"/>
</dbReference>
<dbReference type="PROSITE" id="PS00463">
    <property type="entry name" value="ZN2_CY6_FUNGAL_1"/>
    <property type="match status" value="1"/>
</dbReference>
<keyword evidence="9" id="KW-1185">Reference proteome</keyword>
<feature type="domain" description="Zn(2)-C6 fungal-type" evidence="7">
    <location>
        <begin position="36"/>
        <end position="66"/>
    </location>
</feature>
<proteinExistence type="predicted"/>
<evidence type="ECO:0000259" key="7">
    <source>
        <dbReference type="PROSITE" id="PS50048"/>
    </source>
</evidence>
<feature type="region of interest" description="Disordered" evidence="6">
    <location>
        <begin position="694"/>
        <end position="737"/>
    </location>
</feature>
<dbReference type="OrthoDB" id="5600212at2759"/>
<dbReference type="InterPro" id="IPR001138">
    <property type="entry name" value="Zn2Cys6_DnaBD"/>
</dbReference>
<dbReference type="GO" id="GO:0005634">
    <property type="term" value="C:nucleus"/>
    <property type="evidence" value="ECO:0007669"/>
    <property type="project" value="UniProtKB-SubCell"/>
</dbReference>
<evidence type="ECO:0000256" key="2">
    <source>
        <dbReference type="ARBA" id="ARBA00022723"/>
    </source>
</evidence>
<dbReference type="Gene3D" id="4.10.240.10">
    <property type="entry name" value="Zn(2)-C6 fungal-type DNA-binding domain"/>
    <property type="match status" value="1"/>
</dbReference>
<feature type="region of interest" description="Disordered" evidence="6">
    <location>
        <begin position="1"/>
        <end position="32"/>
    </location>
</feature>
<dbReference type="SMART" id="SM00906">
    <property type="entry name" value="Fungal_trans"/>
    <property type="match status" value="1"/>
</dbReference>
<accession>A0A074YYC5</accession>
<feature type="compositionally biased region" description="Low complexity" evidence="6">
    <location>
        <begin position="18"/>
        <end position="30"/>
    </location>
</feature>
<dbReference type="GO" id="GO:0000981">
    <property type="term" value="F:DNA-binding transcription factor activity, RNA polymerase II-specific"/>
    <property type="evidence" value="ECO:0007669"/>
    <property type="project" value="InterPro"/>
</dbReference>
<keyword evidence="5" id="KW-0539">Nucleus</keyword>
<dbReference type="InterPro" id="IPR036864">
    <property type="entry name" value="Zn2-C6_fun-type_DNA-bd_sf"/>
</dbReference>
<dbReference type="CDD" id="cd00067">
    <property type="entry name" value="GAL4"/>
    <property type="match status" value="1"/>
</dbReference>
<dbReference type="Proteomes" id="UP000030641">
    <property type="component" value="Unassembled WGS sequence"/>
</dbReference>
<dbReference type="GeneID" id="25367444"/>
<dbReference type="Pfam" id="PF04082">
    <property type="entry name" value="Fungal_trans"/>
    <property type="match status" value="1"/>
</dbReference>
<protein>
    <recommendedName>
        <fullName evidence="7">Zn(2)-C6 fungal-type domain-containing protein</fullName>
    </recommendedName>
</protein>
<evidence type="ECO:0000313" key="8">
    <source>
        <dbReference type="EMBL" id="KEQ91876.1"/>
    </source>
</evidence>
<evidence type="ECO:0000256" key="4">
    <source>
        <dbReference type="ARBA" id="ARBA00023163"/>
    </source>
</evidence>
<evidence type="ECO:0000256" key="5">
    <source>
        <dbReference type="ARBA" id="ARBA00023242"/>
    </source>
</evidence>
<evidence type="ECO:0000256" key="3">
    <source>
        <dbReference type="ARBA" id="ARBA00023015"/>
    </source>
</evidence>
<keyword evidence="3" id="KW-0805">Transcription regulation</keyword>
<dbReference type="OMA" id="ISVAHCQ"/>
<evidence type="ECO:0000256" key="1">
    <source>
        <dbReference type="ARBA" id="ARBA00004123"/>
    </source>
</evidence>
<dbReference type="GO" id="GO:0006351">
    <property type="term" value="P:DNA-templated transcription"/>
    <property type="evidence" value="ECO:0007669"/>
    <property type="project" value="InterPro"/>
</dbReference>
<dbReference type="InterPro" id="IPR050815">
    <property type="entry name" value="TF_fung"/>
</dbReference>
<keyword evidence="2" id="KW-0479">Metal-binding</keyword>
<dbReference type="InParanoid" id="A0A074YYC5"/>
<dbReference type="SUPFAM" id="SSF57701">
    <property type="entry name" value="Zn2/Cys6 DNA-binding domain"/>
    <property type="match status" value="1"/>
</dbReference>
<dbReference type="EMBL" id="KL584774">
    <property type="protein sequence ID" value="KEQ91876.1"/>
    <property type="molecule type" value="Genomic_DNA"/>
</dbReference>
<sequence length="876" mass="96476">MPSPDEAASDGYFNDLTQQLPDQPNQSQQPKSKRVACVLCRKRKLRCDGAKPSCATCSRLSHNCAYDEVRKKSGPKRGYVKELEARLAQVETLLNTHAAVEMPLNAIDQPVINGEDLPDFGGIDPEQTRLMQEMHVGHSPPASSSAMPGTRLPSMSDGYDAELPQLWKGDIDPQIPTWAPNLSLLSTGMEEPLPPPEVCADLTSIFFERCHPSAPLLHRPRFLMAMQNTSPAVRPRLSLQYAVWTLAASAHPKYEDMVDTLYRRARHYLERDEMFGVGERMINLATVQAWQCISAYEFKMMYFPRAWLSTGRTSRLALMMGLHRVDGPNIDVKQCLPPPKDWIEREERRRLFWLTFAGDRYASIGTGWPMTIDESDIYTDLPSSEEAFEYGNPEPSMSLQEALTPGGADTLSSCGSVGVISALFGRNLLHLHRQTPDQNDGDVNGVFWKRHRQMDGTILTLLLGLPESLRLPLAASDPKVVFMNMCVHTSVICLHQAAIFKVEKHSLPAKLAAESKMRCLTAAAEISSLMKMTSHLDMAQANPFMAFSLYVAARVFVQYLKSRPRDDTARGSLHFLLSALQAMKKTNPLAESFIAQLDVDLEVAGLEELRSLRVRAARKAQAQANANMSCPYAESNTKNGGRPTFGDDGLAKHTNPRGSGNHPSGGNFPPEIAEMMQQHSGNFKGIFPVRMNISSDSSTAHTSPQTLDSSDGDVMELCNTGVSPSDSSSSSQPANHSAVVFRQSSNNWQPLGQSQQQSPELLYATQPPQQSPQFNQQQTQTSQQHQPTIFGNIQDTPMSTLLPPHLSEFGNTEFLNFSKTASATVLELGAVDEGQLFQLSDAEWGQVMGEFGDDLGGGGSMGELQWESGVRGAFGS</sequence>
<dbReference type="PROSITE" id="PS50048">
    <property type="entry name" value="ZN2_CY6_FUNGAL_2"/>
    <property type="match status" value="1"/>
</dbReference>
<organism evidence="8 9">
    <name type="scientific">Aureobasidium subglaciale (strain EXF-2481)</name>
    <name type="common">Aureobasidium pullulans var. subglaciale</name>
    <dbReference type="NCBI Taxonomy" id="1043005"/>
    <lineage>
        <taxon>Eukaryota</taxon>
        <taxon>Fungi</taxon>
        <taxon>Dikarya</taxon>
        <taxon>Ascomycota</taxon>
        <taxon>Pezizomycotina</taxon>
        <taxon>Dothideomycetes</taxon>
        <taxon>Dothideomycetidae</taxon>
        <taxon>Dothideales</taxon>
        <taxon>Saccotheciaceae</taxon>
        <taxon>Aureobasidium</taxon>
    </lineage>
</organism>
<dbReference type="STRING" id="1043005.A0A074YYC5"/>